<accession>A0ACC4CYI0</accession>
<dbReference type="EMBL" id="RCHU02000001">
    <property type="protein sequence ID" value="KAL3610280.1"/>
    <property type="molecule type" value="Genomic_DNA"/>
</dbReference>
<sequence>MARGGRGGHAGNCTVDSHSAIHYFSCLPLALVCSDEPVAFRALDRLKFPTSRELEMVVFEEISYSDSEVSVGTKPGV</sequence>
<dbReference type="Proteomes" id="UP000309997">
    <property type="component" value="Unassembled WGS sequence"/>
</dbReference>
<keyword evidence="2" id="KW-1185">Reference proteome</keyword>
<evidence type="ECO:0000313" key="2">
    <source>
        <dbReference type="Proteomes" id="UP000309997"/>
    </source>
</evidence>
<proteinExistence type="predicted"/>
<evidence type="ECO:0000313" key="1">
    <source>
        <dbReference type="EMBL" id="KAL3610280.1"/>
    </source>
</evidence>
<gene>
    <name evidence="1" type="ORF">D5086_001300</name>
</gene>
<organism evidence="1 2">
    <name type="scientific">Populus alba</name>
    <name type="common">White poplar</name>
    <dbReference type="NCBI Taxonomy" id="43335"/>
    <lineage>
        <taxon>Eukaryota</taxon>
        <taxon>Viridiplantae</taxon>
        <taxon>Streptophyta</taxon>
        <taxon>Embryophyta</taxon>
        <taxon>Tracheophyta</taxon>
        <taxon>Spermatophyta</taxon>
        <taxon>Magnoliopsida</taxon>
        <taxon>eudicotyledons</taxon>
        <taxon>Gunneridae</taxon>
        <taxon>Pentapetalae</taxon>
        <taxon>rosids</taxon>
        <taxon>fabids</taxon>
        <taxon>Malpighiales</taxon>
        <taxon>Salicaceae</taxon>
        <taxon>Saliceae</taxon>
        <taxon>Populus</taxon>
    </lineage>
</organism>
<name>A0ACC4CYI0_POPAL</name>
<comment type="caution">
    <text evidence="1">The sequence shown here is derived from an EMBL/GenBank/DDBJ whole genome shotgun (WGS) entry which is preliminary data.</text>
</comment>
<reference evidence="1 2" key="1">
    <citation type="journal article" date="2024" name="Plant Biotechnol. J.">
        <title>Genome and CRISPR/Cas9 system of a widespread forest tree (Populus alba) in the world.</title>
        <authorList>
            <person name="Liu Y.J."/>
            <person name="Jiang P.F."/>
            <person name="Han X.M."/>
            <person name="Li X.Y."/>
            <person name="Wang H.M."/>
            <person name="Wang Y.J."/>
            <person name="Wang X.X."/>
            <person name="Zeng Q.Y."/>
        </authorList>
    </citation>
    <scope>NUCLEOTIDE SEQUENCE [LARGE SCALE GENOMIC DNA]</scope>
    <source>
        <strain evidence="2">cv. PAL-ZL1</strain>
    </source>
</reference>
<protein>
    <submittedName>
        <fullName evidence="1">Uncharacterized protein</fullName>
    </submittedName>
</protein>